<dbReference type="AlphaFoldDB" id="A0A921MK87"/>
<dbReference type="EC" id="1.1.1.1" evidence="3"/>
<organism evidence="3 4">
    <name type="scientific">Pseudoflavonifractor capillosus</name>
    <dbReference type="NCBI Taxonomy" id="106588"/>
    <lineage>
        <taxon>Bacteria</taxon>
        <taxon>Bacillati</taxon>
        <taxon>Bacillota</taxon>
        <taxon>Clostridia</taxon>
        <taxon>Eubacteriales</taxon>
        <taxon>Oscillospiraceae</taxon>
        <taxon>Pseudoflavonifractor</taxon>
    </lineage>
</organism>
<protein>
    <submittedName>
        <fullName evidence="3">Iron-containing alcohol dehydrogenase</fullName>
        <ecNumber evidence="3">1.1.1.1</ecNumber>
    </submittedName>
</protein>
<evidence type="ECO:0000313" key="3">
    <source>
        <dbReference type="EMBL" id="HJG85606.1"/>
    </source>
</evidence>
<dbReference type="PANTHER" id="PTHR43633">
    <property type="entry name" value="ALCOHOL DEHYDROGENASE YQHD"/>
    <property type="match status" value="1"/>
</dbReference>
<dbReference type="RefSeq" id="WP_304247189.1">
    <property type="nucleotide sequence ID" value="NZ_DYUC01000011.1"/>
</dbReference>
<evidence type="ECO:0000259" key="2">
    <source>
        <dbReference type="Pfam" id="PF00465"/>
    </source>
</evidence>
<dbReference type="InterPro" id="IPR044731">
    <property type="entry name" value="BDH-like"/>
</dbReference>
<proteinExistence type="predicted"/>
<reference evidence="3" key="2">
    <citation type="submission" date="2021-09" db="EMBL/GenBank/DDBJ databases">
        <authorList>
            <person name="Gilroy R."/>
        </authorList>
    </citation>
    <scope>NUCLEOTIDE SEQUENCE</scope>
    <source>
        <strain evidence="3">CHK179-5677</strain>
    </source>
</reference>
<gene>
    <name evidence="3" type="ORF">K8V01_01045</name>
</gene>
<sequence>MNNFLFENGTKFLFGGGCVREYLASFLAGYGPSVLLVTEEEGRNSDAADEARDILRRSGKQTAECVVGPLCPWYEQVQQAARLCRERHVDLILGVGGSAVLDGCKAASLAAVCRGDLWENFGELQGVVDVPPLPVGFVASHLEAGAINGAAGLIHENQCVWRDYPPCDPQFALLDPGYTRKLSRQLLTAQGFSALAGALEQYLTPAEGMAVSHELLETLMRGMIQDLRVFRTVPSDEDARSNLMWRCALWGSRFFQLGRRFSFPPLPLREASILSSSDWVEYAGALAVLLLAHCHQEVERHPTVLAQLAHRVWEVPETDQDEREAAQAGIRAFAEFLRELELPTEYSKLDDVLRCHLKQSASAQNLLVYTA</sequence>
<comment type="caution">
    <text evidence="3">The sequence shown here is derived from an EMBL/GenBank/DDBJ whole genome shotgun (WGS) entry which is preliminary data.</text>
</comment>
<dbReference type="Pfam" id="PF00465">
    <property type="entry name" value="Fe-ADH"/>
    <property type="match status" value="1"/>
</dbReference>
<feature type="domain" description="Alcohol dehydrogenase iron-type/glycerol dehydrogenase GldA" evidence="2">
    <location>
        <begin position="10"/>
        <end position="176"/>
    </location>
</feature>
<dbReference type="Proteomes" id="UP000760668">
    <property type="component" value="Unassembled WGS sequence"/>
</dbReference>
<evidence type="ECO:0000313" key="4">
    <source>
        <dbReference type="Proteomes" id="UP000760668"/>
    </source>
</evidence>
<dbReference type="PANTHER" id="PTHR43633:SF1">
    <property type="entry name" value="ALCOHOL DEHYDROGENASE YQHD"/>
    <property type="match status" value="1"/>
</dbReference>
<name>A0A921MK87_9FIRM</name>
<dbReference type="SUPFAM" id="SSF56796">
    <property type="entry name" value="Dehydroquinate synthase-like"/>
    <property type="match status" value="1"/>
</dbReference>
<dbReference type="GO" id="GO:0046872">
    <property type="term" value="F:metal ion binding"/>
    <property type="evidence" value="ECO:0007669"/>
    <property type="project" value="InterPro"/>
</dbReference>
<dbReference type="Gene3D" id="3.40.50.1970">
    <property type="match status" value="1"/>
</dbReference>
<dbReference type="EMBL" id="DYUC01000011">
    <property type="protein sequence ID" value="HJG85606.1"/>
    <property type="molecule type" value="Genomic_DNA"/>
</dbReference>
<keyword evidence="1 3" id="KW-0560">Oxidoreductase</keyword>
<dbReference type="GO" id="GO:1990362">
    <property type="term" value="F:butanol dehydrogenase (NAD+) activity"/>
    <property type="evidence" value="ECO:0007669"/>
    <property type="project" value="InterPro"/>
</dbReference>
<reference evidence="3" key="1">
    <citation type="journal article" date="2021" name="PeerJ">
        <title>Extensive microbial diversity within the chicken gut microbiome revealed by metagenomics and culture.</title>
        <authorList>
            <person name="Gilroy R."/>
            <person name="Ravi A."/>
            <person name="Getino M."/>
            <person name="Pursley I."/>
            <person name="Horton D.L."/>
            <person name="Alikhan N.F."/>
            <person name="Baker D."/>
            <person name="Gharbi K."/>
            <person name="Hall N."/>
            <person name="Watson M."/>
            <person name="Adriaenssens E.M."/>
            <person name="Foster-Nyarko E."/>
            <person name="Jarju S."/>
            <person name="Secka A."/>
            <person name="Antonio M."/>
            <person name="Oren A."/>
            <person name="Chaudhuri R.R."/>
            <person name="La Ragione R."/>
            <person name="Hildebrand F."/>
            <person name="Pallen M.J."/>
        </authorList>
    </citation>
    <scope>NUCLEOTIDE SEQUENCE</scope>
    <source>
        <strain evidence="3">CHK179-5677</strain>
    </source>
</reference>
<evidence type="ECO:0000256" key="1">
    <source>
        <dbReference type="ARBA" id="ARBA00023002"/>
    </source>
</evidence>
<accession>A0A921MK87</accession>
<dbReference type="Gene3D" id="1.20.1090.10">
    <property type="entry name" value="Dehydroquinate synthase-like - alpha domain"/>
    <property type="match status" value="1"/>
</dbReference>
<dbReference type="InterPro" id="IPR001670">
    <property type="entry name" value="ADH_Fe/GldA"/>
</dbReference>